<comment type="caution">
    <text evidence="5">The sequence shown here is derived from an EMBL/GenBank/DDBJ whole genome shotgun (WGS) entry which is preliminary data.</text>
</comment>
<proteinExistence type="predicted"/>
<protein>
    <submittedName>
        <fullName evidence="5">Protein hit</fullName>
    </submittedName>
</protein>
<gene>
    <name evidence="5" type="ORF">AV656_14575</name>
</gene>
<dbReference type="GO" id="GO:0003824">
    <property type="term" value="F:catalytic activity"/>
    <property type="evidence" value="ECO:0007669"/>
    <property type="project" value="InterPro"/>
</dbReference>
<evidence type="ECO:0000313" key="6">
    <source>
        <dbReference type="Proteomes" id="UP000076490"/>
    </source>
</evidence>
<dbReference type="PROSITE" id="PS51084">
    <property type="entry name" value="HIT_2"/>
    <property type="match status" value="1"/>
</dbReference>
<dbReference type="FunFam" id="3.30.428.10:FF:000014">
    <property type="entry name" value="Putative histidine triad (HIT) protein"/>
    <property type="match status" value="1"/>
</dbReference>
<dbReference type="InterPro" id="IPR019808">
    <property type="entry name" value="Histidine_triad_CS"/>
</dbReference>
<dbReference type="PANTHER" id="PTHR46648">
    <property type="entry name" value="HIT FAMILY PROTEIN 1"/>
    <property type="match status" value="1"/>
</dbReference>
<dbReference type="InterPro" id="IPR036265">
    <property type="entry name" value="HIT-like_sf"/>
</dbReference>
<evidence type="ECO:0000256" key="3">
    <source>
        <dbReference type="PROSITE-ProRule" id="PRU00464"/>
    </source>
</evidence>
<dbReference type="InterPro" id="IPR001310">
    <property type="entry name" value="Histidine_triad_HIT"/>
</dbReference>
<feature type="short sequence motif" description="Histidine triad motif" evidence="2 3">
    <location>
        <begin position="97"/>
        <end position="101"/>
    </location>
</feature>
<dbReference type="PRINTS" id="PR00332">
    <property type="entry name" value="HISTRIAD"/>
</dbReference>
<dbReference type="SUPFAM" id="SSF54197">
    <property type="entry name" value="HIT-like"/>
    <property type="match status" value="1"/>
</dbReference>
<evidence type="ECO:0000256" key="1">
    <source>
        <dbReference type="PIRSR" id="PIRSR601310-1"/>
    </source>
</evidence>
<sequence length="142" mass="16065">MTECIFCKMVEGEIPAAKVYEDEHVLAFMDIMPTTKGHVLLIPKVHRENIYEFSEDEAAQLFSAAPKIARALKAEFEPAGMNLLNNTGAAASQSVYHFHLHFIPRYDRQTDGFGLHWETKEDEFPKEKLQEIASAIGAQIKN</sequence>
<name>A0A163EEW4_9BACL</name>
<dbReference type="RefSeq" id="WP_063183469.1">
    <property type="nucleotide sequence ID" value="NZ_LQNT01000013.1"/>
</dbReference>
<dbReference type="GO" id="GO:0009117">
    <property type="term" value="P:nucleotide metabolic process"/>
    <property type="evidence" value="ECO:0007669"/>
    <property type="project" value="TreeGrafter"/>
</dbReference>
<organism evidence="5 6">
    <name type="scientific">Bhargavaea cecembensis</name>
    <dbReference type="NCBI Taxonomy" id="394098"/>
    <lineage>
        <taxon>Bacteria</taxon>
        <taxon>Bacillati</taxon>
        <taxon>Bacillota</taxon>
        <taxon>Bacilli</taxon>
        <taxon>Bacillales</taxon>
        <taxon>Caryophanaceae</taxon>
        <taxon>Bhargavaea</taxon>
    </lineage>
</organism>
<evidence type="ECO:0000256" key="2">
    <source>
        <dbReference type="PIRSR" id="PIRSR601310-3"/>
    </source>
</evidence>
<feature type="domain" description="HIT" evidence="4">
    <location>
        <begin position="5"/>
        <end position="113"/>
    </location>
</feature>
<dbReference type="OrthoDB" id="9784774at2"/>
<dbReference type="PROSITE" id="PS00892">
    <property type="entry name" value="HIT_1"/>
    <property type="match status" value="1"/>
</dbReference>
<dbReference type="InterPro" id="IPR011146">
    <property type="entry name" value="HIT-like"/>
</dbReference>
<dbReference type="InterPro" id="IPR039384">
    <property type="entry name" value="HINT"/>
</dbReference>
<reference evidence="5 6" key="1">
    <citation type="submission" date="2016-01" db="EMBL/GenBank/DDBJ databases">
        <title>Whole genome sequencing of Bhargavaea cecembensis T14.</title>
        <authorList>
            <person name="Hong K.W."/>
        </authorList>
    </citation>
    <scope>NUCLEOTIDE SEQUENCE [LARGE SCALE GENOMIC DNA]</scope>
    <source>
        <strain evidence="5 6">T14</strain>
    </source>
</reference>
<dbReference type="Proteomes" id="UP000076490">
    <property type="component" value="Unassembled WGS sequence"/>
</dbReference>
<feature type="active site" description="Tele-AMP-histidine intermediate" evidence="1">
    <location>
        <position position="99"/>
    </location>
</feature>
<dbReference type="AlphaFoldDB" id="A0A163EEW4"/>
<dbReference type="CDD" id="cd01277">
    <property type="entry name" value="HINT_subgroup"/>
    <property type="match status" value="1"/>
</dbReference>
<accession>A0A163EEW4</accession>
<evidence type="ECO:0000259" key="4">
    <source>
        <dbReference type="PROSITE" id="PS51084"/>
    </source>
</evidence>
<dbReference type="Gene3D" id="3.30.428.10">
    <property type="entry name" value="HIT-like"/>
    <property type="match status" value="1"/>
</dbReference>
<evidence type="ECO:0000313" key="5">
    <source>
        <dbReference type="EMBL" id="KZE36367.1"/>
    </source>
</evidence>
<dbReference type="PANTHER" id="PTHR46648:SF1">
    <property type="entry name" value="ADENOSINE 5'-MONOPHOSPHORAMIDASE HNT1"/>
    <property type="match status" value="1"/>
</dbReference>
<dbReference type="Pfam" id="PF01230">
    <property type="entry name" value="HIT"/>
    <property type="match status" value="1"/>
</dbReference>
<dbReference type="EMBL" id="LQNT01000013">
    <property type="protein sequence ID" value="KZE36367.1"/>
    <property type="molecule type" value="Genomic_DNA"/>
</dbReference>